<name>A0AAW6RMJ2_9BURK</name>
<dbReference type="EMBL" id="JARVII010000003">
    <property type="protein sequence ID" value="MDG9698650.1"/>
    <property type="molecule type" value="Genomic_DNA"/>
</dbReference>
<sequence length="261" mass="27517">MPSIRTAFNHACGCVLPVGDAQIYVEEAGQPDGPPLLCLHGGLGDMRDLNPVLPALAQRLRLIGMDFRGHGRSTLGSQALTYALYQSDVIAVMRQLGIAAARVLGFSDGGIAGYRLAAANGPFQVLQLAAIGAQWRLAADDPALPMLQGLTQDDWAGLFPNALPDYQACNPQPDFARLLQAVKTLWTNAQPGNYPGETVRAITAPTLLIRGDADELCSLQELAALQQRIAGSALLNAPFAGHDAQRDAPALLAPALAAFFG</sequence>
<feature type="domain" description="AB hydrolase-1" evidence="1">
    <location>
        <begin position="36"/>
        <end position="254"/>
    </location>
</feature>
<dbReference type="PANTHER" id="PTHR43798">
    <property type="entry name" value="MONOACYLGLYCEROL LIPASE"/>
    <property type="match status" value="1"/>
</dbReference>
<organism evidence="2 3">
    <name type="scientific">Ottowia cancrivicina</name>
    <dbReference type="NCBI Taxonomy" id="3040346"/>
    <lineage>
        <taxon>Bacteria</taxon>
        <taxon>Pseudomonadati</taxon>
        <taxon>Pseudomonadota</taxon>
        <taxon>Betaproteobacteria</taxon>
        <taxon>Burkholderiales</taxon>
        <taxon>Comamonadaceae</taxon>
        <taxon>Ottowia</taxon>
    </lineage>
</organism>
<dbReference type="Gene3D" id="3.40.50.1820">
    <property type="entry name" value="alpha/beta hydrolase"/>
    <property type="match status" value="1"/>
</dbReference>
<dbReference type="SUPFAM" id="SSF53474">
    <property type="entry name" value="alpha/beta-Hydrolases"/>
    <property type="match status" value="1"/>
</dbReference>
<dbReference type="PANTHER" id="PTHR43798:SF33">
    <property type="entry name" value="HYDROLASE, PUTATIVE (AFU_ORTHOLOGUE AFUA_2G14860)-RELATED"/>
    <property type="match status" value="1"/>
</dbReference>
<keyword evidence="2" id="KW-0378">Hydrolase</keyword>
<dbReference type="Pfam" id="PF12697">
    <property type="entry name" value="Abhydrolase_6"/>
    <property type="match status" value="1"/>
</dbReference>
<gene>
    <name evidence="2" type="ORF">QB898_02770</name>
</gene>
<dbReference type="GO" id="GO:0016787">
    <property type="term" value="F:hydrolase activity"/>
    <property type="evidence" value="ECO:0007669"/>
    <property type="project" value="UniProtKB-KW"/>
</dbReference>
<evidence type="ECO:0000313" key="2">
    <source>
        <dbReference type="EMBL" id="MDG9698650.1"/>
    </source>
</evidence>
<dbReference type="GO" id="GO:0016020">
    <property type="term" value="C:membrane"/>
    <property type="evidence" value="ECO:0007669"/>
    <property type="project" value="TreeGrafter"/>
</dbReference>
<reference evidence="2 3" key="1">
    <citation type="submission" date="2023-04" db="EMBL/GenBank/DDBJ databases">
        <title>Ottowia paracancer sp. nov., isolated from human stomach.</title>
        <authorList>
            <person name="Song Y."/>
        </authorList>
    </citation>
    <scope>NUCLEOTIDE SEQUENCE [LARGE SCALE GENOMIC DNA]</scope>
    <source>
        <strain evidence="2 3">10c7w1</strain>
    </source>
</reference>
<evidence type="ECO:0000259" key="1">
    <source>
        <dbReference type="Pfam" id="PF12697"/>
    </source>
</evidence>
<dbReference type="Proteomes" id="UP001237156">
    <property type="component" value="Unassembled WGS sequence"/>
</dbReference>
<dbReference type="RefSeq" id="WP_279523690.1">
    <property type="nucleotide sequence ID" value="NZ_JARVII010000003.1"/>
</dbReference>
<evidence type="ECO:0000313" key="3">
    <source>
        <dbReference type="Proteomes" id="UP001237156"/>
    </source>
</evidence>
<dbReference type="AlphaFoldDB" id="A0AAW6RMJ2"/>
<dbReference type="InterPro" id="IPR029058">
    <property type="entry name" value="AB_hydrolase_fold"/>
</dbReference>
<proteinExistence type="predicted"/>
<protein>
    <submittedName>
        <fullName evidence="2">Alpha/beta hydrolase</fullName>
    </submittedName>
</protein>
<keyword evidence="3" id="KW-1185">Reference proteome</keyword>
<comment type="caution">
    <text evidence="2">The sequence shown here is derived from an EMBL/GenBank/DDBJ whole genome shotgun (WGS) entry which is preliminary data.</text>
</comment>
<dbReference type="InterPro" id="IPR050266">
    <property type="entry name" value="AB_hydrolase_sf"/>
</dbReference>
<accession>A0AAW6RMJ2</accession>
<dbReference type="InterPro" id="IPR000073">
    <property type="entry name" value="AB_hydrolase_1"/>
</dbReference>